<keyword evidence="5" id="KW-0479">Metal-binding</keyword>
<feature type="region of interest" description="Disordered" evidence="14">
    <location>
        <begin position="179"/>
        <end position="210"/>
    </location>
</feature>
<dbReference type="GO" id="GO:0004143">
    <property type="term" value="F:ATP-dependent diacylglycerol kinase activity"/>
    <property type="evidence" value="ECO:0007669"/>
    <property type="project" value="UniProtKB-EC"/>
</dbReference>
<dbReference type="FunFam" id="3.30.60.20:FF:000002">
    <property type="entry name" value="Diacylglycerol kinase"/>
    <property type="match status" value="1"/>
</dbReference>
<evidence type="ECO:0000256" key="11">
    <source>
        <dbReference type="ARBA" id="ARBA00022840"/>
    </source>
</evidence>
<dbReference type="Pfam" id="PF00781">
    <property type="entry name" value="DAGK_cat"/>
    <property type="match status" value="1"/>
</dbReference>
<dbReference type="SUPFAM" id="SSF111331">
    <property type="entry name" value="NAD kinase/diacylglycerol kinase-like"/>
    <property type="match status" value="2"/>
</dbReference>
<dbReference type="Gene3D" id="3.10.20.90">
    <property type="entry name" value="Phosphatidylinositol 3-kinase Catalytic Subunit, Chain A, domain 1"/>
    <property type="match status" value="1"/>
</dbReference>
<dbReference type="GO" id="GO:0007200">
    <property type="term" value="P:phospholipase C-activating G protein-coupled receptor signaling pathway"/>
    <property type="evidence" value="ECO:0007669"/>
    <property type="project" value="InterPro"/>
</dbReference>
<evidence type="ECO:0000256" key="9">
    <source>
        <dbReference type="ARBA" id="ARBA00022777"/>
    </source>
</evidence>
<dbReference type="Pfam" id="PF00609">
    <property type="entry name" value="DAGK_acc"/>
    <property type="match status" value="2"/>
</dbReference>
<feature type="region of interest" description="Disordered" evidence="14">
    <location>
        <begin position="940"/>
        <end position="1007"/>
    </location>
</feature>
<dbReference type="Pfam" id="PF00788">
    <property type="entry name" value="RA"/>
    <property type="match status" value="2"/>
</dbReference>
<comment type="subcellular location">
    <subcellularLocation>
        <location evidence="2">Membrane</location>
    </subcellularLocation>
</comment>
<keyword evidence="19" id="KW-1185">Reference proteome</keyword>
<dbReference type="InterPro" id="IPR029071">
    <property type="entry name" value="Ubiquitin-like_domsf"/>
</dbReference>
<dbReference type="SUPFAM" id="SSF54236">
    <property type="entry name" value="Ubiquitin-like"/>
    <property type="match status" value="2"/>
</dbReference>
<feature type="domain" description="Phorbol-ester/DAG-type" evidence="15">
    <location>
        <begin position="92"/>
        <end position="143"/>
    </location>
</feature>
<dbReference type="Gene3D" id="3.40.50.10330">
    <property type="entry name" value="Probable inorganic polyphosphate/atp-NAD kinase, domain 1"/>
    <property type="match status" value="1"/>
</dbReference>
<dbReference type="Gene3D" id="3.30.60.20">
    <property type="match status" value="2"/>
</dbReference>
<evidence type="ECO:0000256" key="10">
    <source>
        <dbReference type="ARBA" id="ARBA00022833"/>
    </source>
</evidence>
<comment type="similarity">
    <text evidence="3 13">Belongs to the eukaryotic diacylglycerol kinase family.</text>
</comment>
<feature type="domain" description="Ras-associating" evidence="17">
    <location>
        <begin position="209"/>
        <end position="299"/>
    </location>
</feature>
<dbReference type="PROSITE" id="PS50081">
    <property type="entry name" value="ZF_DAG_PE_2"/>
    <property type="match status" value="1"/>
</dbReference>
<feature type="region of interest" description="Disordered" evidence="14">
    <location>
        <begin position="747"/>
        <end position="769"/>
    </location>
</feature>
<dbReference type="CDD" id="cd20805">
    <property type="entry name" value="C1_DGK_rpt2"/>
    <property type="match status" value="1"/>
</dbReference>
<dbReference type="SMART" id="SM00314">
    <property type="entry name" value="RA"/>
    <property type="match status" value="2"/>
</dbReference>
<keyword evidence="6" id="KW-0677">Repeat</keyword>
<dbReference type="PROSITE" id="PS50200">
    <property type="entry name" value="RA"/>
    <property type="match status" value="2"/>
</dbReference>
<dbReference type="Proteomes" id="UP000031036">
    <property type="component" value="Unassembled WGS sequence"/>
</dbReference>
<evidence type="ECO:0000256" key="6">
    <source>
        <dbReference type="ARBA" id="ARBA00022737"/>
    </source>
</evidence>
<dbReference type="STRING" id="6265.A0A0B2VL68"/>
<dbReference type="InterPro" id="IPR000756">
    <property type="entry name" value="Diacylglycerol_kin_accessory"/>
</dbReference>
<dbReference type="SMART" id="SM00046">
    <property type="entry name" value="DAGKc"/>
    <property type="match status" value="1"/>
</dbReference>
<evidence type="ECO:0000256" key="8">
    <source>
        <dbReference type="ARBA" id="ARBA00022771"/>
    </source>
</evidence>
<keyword evidence="4 13" id="KW-0808">Transferase</keyword>
<gene>
    <name evidence="18" type="primary">Dgkq</name>
    <name evidence="18" type="ORF">Tcan_06475</name>
</gene>
<evidence type="ECO:0000256" key="7">
    <source>
        <dbReference type="ARBA" id="ARBA00022741"/>
    </source>
</evidence>
<dbReference type="InterPro" id="IPR000159">
    <property type="entry name" value="RA_dom"/>
</dbReference>
<dbReference type="PANTHER" id="PTHR11255:SF54">
    <property type="entry name" value="DIACYLGLYCEROL KINASE THETA"/>
    <property type="match status" value="1"/>
</dbReference>
<dbReference type="SMART" id="SM00045">
    <property type="entry name" value="DAGKa"/>
    <property type="match status" value="2"/>
</dbReference>
<dbReference type="CDD" id="cd20854">
    <property type="entry name" value="C1_DGKtheta_typeV_rpt3"/>
    <property type="match status" value="1"/>
</dbReference>
<feature type="compositionally biased region" description="Polar residues" evidence="14">
    <location>
        <begin position="948"/>
        <end position="970"/>
    </location>
</feature>
<evidence type="ECO:0000259" key="16">
    <source>
        <dbReference type="PROSITE" id="PS50146"/>
    </source>
</evidence>
<dbReference type="FunFam" id="3.40.50.10330:FF:000011">
    <property type="entry name" value="Diacylglycerol kinase"/>
    <property type="match status" value="1"/>
</dbReference>
<comment type="caution">
    <text evidence="18">The sequence shown here is derived from an EMBL/GenBank/DDBJ whole genome shotgun (WGS) entry which is preliminary data.</text>
</comment>
<evidence type="ECO:0000256" key="1">
    <source>
        <dbReference type="ARBA" id="ARBA00001383"/>
    </source>
</evidence>
<evidence type="ECO:0000259" key="15">
    <source>
        <dbReference type="PROSITE" id="PS50081"/>
    </source>
</evidence>
<dbReference type="InterPro" id="IPR046349">
    <property type="entry name" value="C1-like_sf"/>
</dbReference>
<dbReference type="InterPro" id="IPR017438">
    <property type="entry name" value="ATP-NAD_kinase_N"/>
</dbReference>
<evidence type="ECO:0000256" key="13">
    <source>
        <dbReference type="RuleBase" id="RU361128"/>
    </source>
</evidence>
<feature type="compositionally biased region" description="Polar residues" evidence="14">
    <location>
        <begin position="179"/>
        <end position="201"/>
    </location>
</feature>
<dbReference type="InterPro" id="IPR001206">
    <property type="entry name" value="Diacylglycerol_kinase_cat_dom"/>
</dbReference>
<feature type="compositionally biased region" description="Polar residues" evidence="14">
    <location>
        <begin position="751"/>
        <end position="769"/>
    </location>
</feature>
<dbReference type="InterPro" id="IPR002219">
    <property type="entry name" value="PKC_DAG/PE"/>
</dbReference>
<dbReference type="OrthoDB" id="242257at2759"/>
<dbReference type="OMA" id="TCKDLWK"/>
<dbReference type="PANTHER" id="PTHR11255">
    <property type="entry name" value="DIACYLGLYCEROL KINASE"/>
    <property type="match status" value="1"/>
</dbReference>
<sequence length="1007" mass="112847">MRKQTNTHPNHALCEYYVHVDCQDLAVSDCKEAATYVPNLDKSMQVQHHHMREGNLPRDSKCVVCKKSCSSYECLAGMRCGWCSATSMQVQHHHMREGNLPRDSKCVVCKKSCSSYECLAGMRCGWCSATAHAICYRQMAPECDFGSLRKIMLPPNCLTIPRTELPMEQLLNIHASHTDASNQNLSSPSRVQPDDVSSTSAEDPKEKEDSEILRIYDGNSSLRNQVYRTASVPKTASVQLIRDTALRRFHITDNPESYYVTQVLNDGGEEELLEDPVPLRNVKRPEGRRAQIFLRYKDDPEKAIVKLYGGWLRVPVTFCTLTVTKETLVQDAVAEALDRFGLERSTANRYSLIEVSLDRGVAERTANPQENMLQLVRNLRKDSLRRYHVVRFYVQEKEDPHDHAVFVGNLPVSLAQRQYERILLRLLGAKEKPFTAIGPIYFEYGSLVITFNTAKAATSAVQRLQNAVYEEKKLIVLCLPNVQPHMLYPECEPLLVLVNVKSGGCQGGELIKAFRRLLNPFQVFDVVKGGPLVGLYVFRNIPKYKILACGGDGTIGWVLQCLDIAKQDAACFSPPCGIVPLGTGNDLSRVLRWGGGYTGEENPLDILKDVIEAEEVRLDRWAVVFHEEERSQPPTTSGVEPSPETEQMMSNPEDQTSMIIMNNYFGIGIDADVCLQFHNKRDANPEKFSSRLFNKTQYVKIGLQKAFFERTCKDLWKRIELEVDGKLIEFLPLLDPQKKWAVVFHEEERSQPPTTSGVEPSPETEQMMSNPEDQTSMIIMNNYFGIGIDADVCLQFHNKYVKIGLQKAFFERTCKDLWKRIELEVDGKLIELPNIEGIVVLNLLSWGSGANPWGTAKEEGQFQKPTHYDGLLEVVGISDVSRLGLIQSKLSAGIRIAQGGSIRITTHEEWPVQVDGEPHIQPPGTITILKSALKAKMLKKAKKSRRSGGTSQTTVRAVQSEGSPSSSGVHPSTHLGIDVQLSHGKSTPDELHSGVVDDDDEEGDAFL</sequence>
<evidence type="ECO:0000256" key="5">
    <source>
        <dbReference type="ARBA" id="ARBA00022723"/>
    </source>
</evidence>
<dbReference type="Pfam" id="PF24099">
    <property type="entry name" value="RBD_DGKtheta"/>
    <property type="match status" value="1"/>
</dbReference>
<name>A0A0B2VL68_TOXCA</name>
<dbReference type="SMART" id="SM00109">
    <property type="entry name" value="C1"/>
    <property type="match status" value="1"/>
</dbReference>
<keyword evidence="8" id="KW-0863">Zinc-finger</keyword>
<evidence type="ECO:0000259" key="17">
    <source>
        <dbReference type="PROSITE" id="PS50200"/>
    </source>
</evidence>
<comment type="catalytic activity">
    <reaction evidence="1 13">
        <text>a 1,2-diacyl-sn-glycerol + ATP = a 1,2-diacyl-sn-glycero-3-phosphate + ADP + H(+)</text>
        <dbReference type="Rhea" id="RHEA:10272"/>
        <dbReference type="ChEBI" id="CHEBI:15378"/>
        <dbReference type="ChEBI" id="CHEBI:17815"/>
        <dbReference type="ChEBI" id="CHEBI:30616"/>
        <dbReference type="ChEBI" id="CHEBI:58608"/>
        <dbReference type="ChEBI" id="CHEBI:456216"/>
        <dbReference type="EC" id="2.7.1.107"/>
    </reaction>
</comment>
<dbReference type="EMBL" id="JPKZ01001401">
    <property type="protein sequence ID" value="KHN82144.1"/>
    <property type="molecule type" value="Genomic_DNA"/>
</dbReference>
<dbReference type="GO" id="GO:0005524">
    <property type="term" value="F:ATP binding"/>
    <property type="evidence" value="ECO:0007669"/>
    <property type="project" value="UniProtKB-KW"/>
</dbReference>
<dbReference type="GO" id="GO:0016020">
    <property type="term" value="C:membrane"/>
    <property type="evidence" value="ECO:0007669"/>
    <property type="project" value="UniProtKB-SubCell"/>
</dbReference>
<dbReference type="CDD" id="cd17111">
    <property type="entry name" value="RA1_DAGK-theta"/>
    <property type="match status" value="1"/>
</dbReference>
<dbReference type="PROSITE" id="PS50146">
    <property type="entry name" value="DAGK"/>
    <property type="match status" value="1"/>
</dbReference>
<evidence type="ECO:0000256" key="14">
    <source>
        <dbReference type="SAM" id="MobiDB-lite"/>
    </source>
</evidence>
<feature type="compositionally biased region" description="Polar residues" evidence="14">
    <location>
        <begin position="632"/>
        <end position="650"/>
    </location>
</feature>
<feature type="domain" description="Ras-associating" evidence="17">
    <location>
        <begin position="301"/>
        <end position="399"/>
    </location>
</feature>
<dbReference type="InterPro" id="IPR016064">
    <property type="entry name" value="NAD/diacylglycerol_kinase_sf"/>
</dbReference>
<keyword evidence="11 13" id="KW-0067">ATP-binding</keyword>
<dbReference type="Pfam" id="PF00130">
    <property type="entry name" value="C1_1"/>
    <property type="match status" value="1"/>
</dbReference>
<dbReference type="InterPro" id="IPR056392">
    <property type="entry name" value="DGKtheta_RBD"/>
</dbReference>
<evidence type="ECO:0000256" key="3">
    <source>
        <dbReference type="ARBA" id="ARBA00009280"/>
    </source>
</evidence>
<dbReference type="InterPro" id="IPR037607">
    <property type="entry name" value="DGK"/>
</dbReference>
<protein>
    <recommendedName>
        <fullName evidence="13">Diacylglycerol kinase</fullName>
        <shortName evidence="13">DAG kinase</shortName>
        <ecNumber evidence="13">2.7.1.107</ecNumber>
    </recommendedName>
</protein>
<feature type="domain" description="DAGKc" evidence="16">
    <location>
        <begin position="489"/>
        <end position="627"/>
    </location>
</feature>
<proteinExistence type="inferred from homology"/>
<keyword evidence="9 13" id="KW-0418">Kinase</keyword>
<evidence type="ECO:0000256" key="2">
    <source>
        <dbReference type="ARBA" id="ARBA00004370"/>
    </source>
</evidence>
<dbReference type="PROSITE" id="PS00479">
    <property type="entry name" value="ZF_DAG_PE_1"/>
    <property type="match status" value="1"/>
</dbReference>
<dbReference type="AlphaFoldDB" id="A0A0B2VL68"/>
<keyword evidence="12" id="KW-0472">Membrane</keyword>
<feature type="region of interest" description="Disordered" evidence="14">
    <location>
        <begin position="628"/>
        <end position="650"/>
    </location>
</feature>
<keyword evidence="7 13" id="KW-0547">Nucleotide-binding</keyword>
<dbReference type="Gene3D" id="2.60.200.40">
    <property type="match status" value="2"/>
</dbReference>
<evidence type="ECO:0000256" key="12">
    <source>
        <dbReference type="ARBA" id="ARBA00023136"/>
    </source>
</evidence>
<dbReference type="EC" id="2.7.1.107" evidence="13"/>
<evidence type="ECO:0000256" key="4">
    <source>
        <dbReference type="ARBA" id="ARBA00022679"/>
    </source>
</evidence>
<dbReference type="SUPFAM" id="SSF57889">
    <property type="entry name" value="Cysteine-rich domain"/>
    <property type="match status" value="2"/>
</dbReference>
<evidence type="ECO:0000313" key="19">
    <source>
        <dbReference type="Proteomes" id="UP000031036"/>
    </source>
</evidence>
<organism evidence="18 19">
    <name type="scientific">Toxocara canis</name>
    <name type="common">Canine roundworm</name>
    <dbReference type="NCBI Taxonomy" id="6265"/>
    <lineage>
        <taxon>Eukaryota</taxon>
        <taxon>Metazoa</taxon>
        <taxon>Ecdysozoa</taxon>
        <taxon>Nematoda</taxon>
        <taxon>Chromadorea</taxon>
        <taxon>Rhabditida</taxon>
        <taxon>Spirurina</taxon>
        <taxon>Ascaridomorpha</taxon>
        <taxon>Ascaridoidea</taxon>
        <taxon>Toxocaridae</taxon>
        <taxon>Toxocara</taxon>
    </lineage>
</organism>
<reference evidence="18 19" key="1">
    <citation type="submission" date="2014-11" db="EMBL/GenBank/DDBJ databases">
        <title>Genetic blueprint of the zoonotic pathogen Toxocara canis.</title>
        <authorList>
            <person name="Zhu X.-Q."/>
            <person name="Korhonen P.K."/>
            <person name="Cai H."/>
            <person name="Young N.D."/>
            <person name="Nejsum P."/>
            <person name="von Samson-Himmelstjerna G."/>
            <person name="Boag P.R."/>
            <person name="Tan P."/>
            <person name="Li Q."/>
            <person name="Min J."/>
            <person name="Yang Y."/>
            <person name="Wang X."/>
            <person name="Fang X."/>
            <person name="Hall R.S."/>
            <person name="Hofmann A."/>
            <person name="Sternberg P.W."/>
            <person name="Jex A.R."/>
            <person name="Gasser R.B."/>
        </authorList>
    </citation>
    <scope>NUCLEOTIDE SEQUENCE [LARGE SCALE GENOMIC DNA]</scope>
    <source>
        <strain evidence="18">PN_DK_2014</strain>
    </source>
</reference>
<dbReference type="GO" id="GO:0008270">
    <property type="term" value="F:zinc ion binding"/>
    <property type="evidence" value="ECO:0007669"/>
    <property type="project" value="UniProtKB-KW"/>
</dbReference>
<evidence type="ECO:0000313" key="18">
    <source>
        <dbReference type="EMBL" id="KHN82144.1"/>
    </source>
</evidence>
<accession>A0A0B2VL68</accession>
<keyword evidence="10" id="KW-0862">Zinc</keyword>
<feature type="compositionally biased region" description="Acidic residues" evidence="14">
    <location>
        <begin position="996"/>
        <end position="1007"/>
    </location>
</feature>